<dbReference type="InterPro" id="IPR017972">
    <property type="entry name" value="Cyt_P450_CS"/>
</dbReference>
<dbReference type="OrthoDB" id="1844152at2759"/>
<dbReference type="Pfam" id="PF00067">
    <property type="entry name" value="p450"/>
    <property type="match status" value="1"/>
</dbReference>
<dbReference type="PRINTS" id="PR00385">
    <property type="entry name" value="P450"/>
</dbReference>
<dbReference type="GO" id="GO:0020037">
    <property type="term" value="F:heme binding"/>
    <property type="evidence" value="ECO:0007669"/>
    <property type="project" value="InterPro"/>
</dbReference>
<feature type="transmembrane region" description="Helical" evidence="8">
    <location>
        <begin position="12"/>
        <end position="31"/>
    </location>
</feature>
<comment type="similarity">
    <text evidence="2 7">Belongs to the cytochrome P450 family.</text>
</comment>
<evidence type="ECO:0000256" key="8">
    <source>
        <dbReference type="SAM" id="Phobius"/>
    </source>
</evidence>
<dbReference type="EMBL" id="KN817540">
    <property type="protein sequence ID" value="KJA23965.1"/>
    <property type="molecule type" value="Genomic_DNA"/>
</dbReference>
<dbReference type="InterPro" id="IPR002401">
    <property type="entry name" value="Cyt_P450_E_grp-I"/>
</dbReference>
<dbReference type="PROSITE" id="PS00086">
    <property type="entry name" value="CYTOCHROME_P450"/>
    <property type="match status" value="1"/>
</dbReference>
<dbReference type="CDD" id="cd11041">
    <property type="entry name" value="CYP503A1-like"/>
    <property type="match status" value="1"/>
</dbReference>
<evidence type="ECO:0000256" key="2">
    <source>
        <dbReference type="ARBA" id="ARBA00010617"/>
    </source>
</evidence>
<dbReference type="OMA" id="YHIAIVR"/>
<name>A0A0D2PWW3_HYPSF</name>
<evidence type="ECO:0000256" key="5">
    <source>
        <dbReference type="ARBA" id="ARBA00023004"/>
    </source>
</evidence>
<feature type="binding site" description="axial binding residue" evidence="6">
    <location>
        <position position="445"/>
    </location>
    <ligand>
        <name>heme</name>
        <dbReference type="ChEBI" id="CHEBI:30413"/>
    </ligand>
    <ligandPart>
        <name>Fe</name>
        <dbReference type="ChEBI" id="CHEBI:18248"/>
    </ligandPart>
</feature>
<dbReference type="InterPro" id="IPR036396">
    <property type="entry name" value="Cyt_P450_sf"/>
</dbReference>
<keyword evidence="7" id="KW-0503">Monooxygenase</keyword>
<proteinExistence type="inferred from homology"/>
<organism evidence="9 10">
    <name type="scientific">Hypholoma sublateritium (strain FD-334 SS-4)</name>
    <dbReference type="NCBI Taxonomy" id="945553"/>
    <lineage>
        <taxon>Eukaryota</taxon>
        <taxon>Fungi</taxon>
        <taxon>Dikarya</taxon>
        <taxon>Basidiomycota</taxon>
        <taxon>Agaricomycotina</taxon>
        <taxon>Agaricomycetes</taxon>
        <taxon>Agaricomycetidae</taxon>
        <taxon>Agaricales</taxon>
        <taxon>Agaricineae</taxon>
        <taxon>Strophariaceae</taxon>
        <taxon>Hypholoma</taxon>
    </lineage>
</organism>
<dbReference type="PRINTS" id="PR00463">
    <property type="entry name" value="EP450I"/>
</dbReference>
<accession>A0A0D2PWW3</accession>
<evidence type="ECO:0000256" key="3">
    <source>
        <dbReference type="ARBA" id="ARBA00022723"/>
    </source>
</evidence>
<sequence length="502" mass="56373">MLQDIVQAGLDRPILSIGVISVCYWVVLYHFTGETRKLQHVPTLGHQAPFLSVISAIYFVLNGQKTIAAGLKKWPNSVFKVSDITNWLLLTGNPKIVEEIRKAPENVLSSMIAIDESLQVNYTLGENVSSKPYHIPIVRAQLTRALPELVPEVIDEIQQAFGDVIPPTEDWTSVKVLDNTMKIVSRASNRIFVGLPLCRNPDYLKLNIQFTIDVVQTGAILRITPVFLRPILNYLISNVPDRIKAGMKHLVPLIQARRAANESHAAKPVDMLTWLMDGADEEESSDRNLTLRMMTINFAAIHTSSTTFAHTLYYLATYPKYLRPLREEIEDALSEEGWSKAGLDRMVSLDSFIKEVQRLRPLGCLGMTRVAVRDHKFSDGTFVPRGTTVGVAIEAAHMNSAVYEDPETFDPFRFVKMKERDTSKKFDIVSTSCDSLVFGHGIHACPGRYFAASELKLMLAHLVVNYDVRLENEGVRPADMWVATSRVPNPTAEVLFRKRKVA</sequence>
<keyword evidence="10" id="KW-1185">Reference proteome</keyword>
<dbReference type="Proteomes" id="UP000054270">
    <property type="component" value="Unassembled WGS sequence"/>
</dbReference>
<dbReference type="SUPFAM" id="SSF48264">
    <property type="entry name" value="Cytochrome P450"/>
    <property type="match status" value="1"/>
</dbReference>
<keyword evidence="4 7" id="KW-0560">Oxidoreductase</keyword>
<dbReference type="PANTHER" id="PTHR46206">
    <property type="entry name" value="CYTOCHROME P450"/>
    <property type="match status" value="1"/>
</dbReference>
<evidence type="ECO:0000256" key="7">
    <source>
        <dbReference type="RuleBase" id="RU000461"/>
    </source>
</evidence>
<reference evidence="10" key="1">
    <citation type="submission" date="2014-04" db="EMBL/GenBank/DDBJ databases">
        <title>Evolutionary Origins and Diversification of the Mycorrhizal Mutualists.</title>
        <authorList>
            <consortium name="DOE Joint Genome Institute"/>
            <consortium name="Mycorrhizal Genomics Consortium"/>
            <person name="Kohler A."/>
            <person name="Kuo A."/>
            <person name="Nagy L.G."/>
            <person name="Floudas D."/>
            <person name="Copeland A."/>
            <person name="Barry K.W."/>
            <person name="Cichocki N."/>
            <person name="Veneault-Fourrey C."/>
            <person name="LaButti K."/>
            <person name="Lindquist E.A."/>
            <person name="Lipzen A."/>
            <person name="Lundell T."/>
            <person name="Morin E."/>
            <person name="Murat C."/>
            <person name="Riley R."/>
            <person name="Ohm R."/>
            <person name="Sun H."/>
            <person name="Tunlid A."/>
            <person name="Henrissat B."/>
            <person name="Grigoriev I.V."/>
            <person name="Hibbett D.S."/>
            <person name="Martin F."/>
        </authorList>
    </citation>
    <scope>NUCLEOTIDE SEQUENCE [LARGE SCALE GENOMIC DNA]</scope>
    <source>
        <strain evidence="10">FD-334 SS-4</strain>
    </source>
</reference>
<protein>
    <recommendedName>
        <fullName evidence="11">Cytochrome P450</fullName>
    </recommendedName>
</protein>
<evidence type="ECO:0000313" key="9">
    <source>
        <dbReference type="EMBL" id="KJA23965.1"/>
    </source>
</evidence>
<keyword evidence="3 6" id="KW-0479">Metal-binding</keyword>
<dbReference type="Gene3D" id="1.10.630.10">
    <property type="entry name" value="Cytochrome P450"/>
    <property type="match status" value="1"/>
</dbReference>
<evidence type="ECO:0000313" key="10">
    <source>
        <dbReference type="Proteomes" id="UP000054270"/>
    </source>
</evidence>
<evidence type="ECO:0000256" key="4">
    <source>
        <dbReference type="ARBA" id="ARBA00023002"/>
    </source>
</evidence>
<evidence type="ECO:0000256" key="1">
    <source>
        <dbReference type="ARBA" id="ARBA00001971"/>
    </source>
</evidence>
<comment type="cofactor">
    <cofactor evidence="1 6">
        <name>heme</name>
        <dbReference type="ChEBI" id="CHEBI:30413"/>
    </cofactor>
</comment>
<keyword evidence="8" id="KW-0812">Transmembrane</keyword>
<dbReference type="PANTHER" id="PTHR46206:SF7">
    <property type="entry name" value="P450, PUTATIVE (EUROFUNG)-RELATED"/>
    <property type="match status" value="1"/>
</dbReference>
<dbReference type="GO" id="GO:0016705">
    <property type="term" value="F:oxidoreductase activity, acting on paired donors, with incorporation or reduction of molecular oxygen"/>
    <property type="evidence" value="ECO:0007669"/>
    <property type="project" value="InterPro"/>
</dbReference>
<dbReference type="InterPro" id="IPR001128">
    <property type="entry name" value="Cyt_P450"/>
</dbReference>
<keyword evidence="8" id="KW-1133">Transmembrane helix</keyword>
<dbReference type="AlphaFoldDB" id="A0A0D2PWW3"/>
<keyword evidence="8" id="KW-0472">Membrane</keyword>
<dbReference type="GO" id="GO:0004497">
    <property type="term" value="F:monooxygenase activity"/>
    <property type="evidence" value="ECO:0007669"/>
    <property type="project" value="UniProtKB-KW"/>
</dbReference>
<evidence type="ECO:0000256" key="6">
    <source>
        <dbReference type="PIRSR" id="PIRSR602401-1"/>
    </source>
</evidence>
<evidence type="ECO:0008006" key="11">
    <source>
        <dbReference type="Google" id="ProtNLM"/>
    </source>
</evidence>
<keyword evidence="5 6" id="KW-0408">Iron</keyword>
<dbReference type="GO" id="GO:0005506">
    <property type="term" value="F:iron ion binding"/>
    <property type="evidence" value="ECO:0007669"/>
    <property type="project" value="InterPro"/>
</dbReference>
<keyword evidence="6 7" id="KW-0349">Heme</keyword>
<dbReference type="STRING" id="945553.A0A0D2PWW3"/>
<gene>
    <name evidence="9" type="ORF">HYPSUDRAFT_39491</name>
</gene>